<proteinExistence type="predicted"/>
<protein>
    <recommendedName>
        <fullName evidence="5">Glycosyltransferase</fullName>
    </recommendedName>
</protein>
<dbReference type="GO" id="GO:0008194">
    <property type="term" value="F:UDP-glycosyltransferase activity"/>
    <property type="evidence" value="ECO:0007669"/>
    <property type="project" value="InterPro"/>
</dbReference>
<dbReference type="Pfam" id="PF00201">
    <property type="entry name" value="UDPGT"/>
    <property type="match status" value="1"/>
</dbReference>
<name>A0A3A8KJ76_9BACT</name>
<keyword evidence="2" id="KW-0808">Transferase</keyword>
<dbReference type="SUPFAM" id="SSF53756">
    <property type="entry name" value="UDP-Glycosyltransferase/glycogen phosphorylase"/>
    <property type="match status" value="1"/>
</dbReference>
<evidence type="ECO:0000313" key="3">
    <source>
        <dbReference type="EMBL" id="RKH07407.1"/>
    </source>
</evidence>
<accession>A0A3A8KJ76</accession>
<dbReference type="InterPro" id="IPR050271">
    <property type="entry name" value="UDP-glycosyltransferase"/>
</dbReference>
<comment type="caution">
    <text evidence="3">The sequence shown here is derived from an EMBL/GenBank/DDBJ whole genome shotgun (WGS) entry which is preliminary data.</text>
</comment>
<evidence type="ECO:0000313" key="4">
    <source>
        <dbReference type="Proteomes" id="UP000268313"/>
    </source>
</evidence>
<reference evidence="4" key="1">
    <citation type="submission" date="2018-09" db="EMBL/GenBank/DDBJ databases">
        <authorList>
            <person name="Livingstone P.G."/>
            <person name="Whitworth D.E."/>
        </authorList>
    </citation>
    <scope>NUCLEOTIDE SEQUENCE [LARGE SCALE GENOMIC DNA]</scope>
    <source>
        <strain evidence="4">CA043D</strain>
    </source>
</reference>
<keyword evidence="1" id="KW-0328">Glycosyltransferase</keyword>
<gene>
    <name evidence="3" type="ORF">D7X32_02230</name>
</gene>
<dbReference type="Proteomes" id="UP000268313">
    <property type="component" value="Unassembled WGS sequence"/>
</dbReference>
<dbReference type="PANTHER" id="PTHR48043">
    <property type="entry name" value="EG:EG0003.4 PROTEIN-RELATED"/>
    <property type="match status" value="1"/>
</dbReference>
<dbReference type="PANTHER" id="PTHR48043:SF145">
    <property type="entry name" value="FI06409P-RELATED"/>
    <property type="match status" value="1"/>
</dbReference>
<sequence length="450" mass="49789">MAKIVFLPLPEAGHIHATFGLAKQLASRGHEIGYMAPPDGEAFLRHQPWPFTPILEDVLPRGYQAELHSRLADPDLTPAAHRELTREFIRRRGERNRQILFGSAFESRLRDSGADLLLVDATFTLPALAAHKVGIPAFQLCTNLALHRDAAVPPLTSHHIPTGQLRSQLRIRFSWEWLYLHTFMPGGERMRAPVREFYRRHPDASPGDFHAHLQIGPHLNVPTLVTCTPGFDFPRASGGIHYLGPCVDRERTEPPLPPELASGDAPLILCSLGSHGDRVRAHRHFFQAVIDAVARRPQWRLLMAVGGQVGTDGFGPLPPNVTVVDRVPQLTALKRASVMITHGGLNSVKECICLGVPMIVYPLVFDQPGNAARVVHHGLGLRGDIRQASVERVGAQLDEVLGNSAYRTRVQTLQRDFLEADGSSLGARTLEQFLQHPETRATPRHQRAAT</sequence>
<dbReference type="AlphaFoldDB" id="A0A3A8KJ76"/>
<evidence type="ECO:0000256" key="1">
    <source>
        <dbReference type="ARBA" id="ARBA00022676"/>
    </source>
</evidence>
<evidence type="ECO:0000256" key="2">
    <source>
        <dbReference type="ARBA" id="ARBA00022679"/>
    </source>
</evidence>
<dbReference type="EMBL" id="RAWE01000004">
    <property type="protein sequence ID" value="RKH07407.1"/>
    <property type="molecule type" value="Genomic_DNA"/>
</dbReference>
<dbReference type="Gene3D" id="3.40.50.2000">
    <property type="entry name" value="Glycogen Phosphorylase B"/>
    <property type="match status" value="2"/>
</dbReference>
<dbReference type="InterPro" id="IPR002213">
    <property type="entry name" value="UDP_glucos_trans"/>
</dbReference>
<keyword evidence="4" id="KW-1185">Reference proteome</keyword>
<evidence type="ECO:0008006" key="5">
    <source>
        <dbReference type="Google" id="ProtNLM"/>
    </source>
</evidence>
<dbReference type="CDD" id="cd03784">
    <property type="entry name" value="GT1_Gtf-like"/>
    <property type="match status" value="1"/>
</dbReference>
<organism evidence="3 4">
    <name type="scientific">Corallococcus carmarthensis</name>
    <dbReference type="NCBI Taxonomy" id="2316728"/>
    <lineage>
        <taxon>Bacteria</taxon>
        <taxon>Pseudomonadati</taxon>
        <taxon>Myxococcota</taxon>
        <taxon>Myxococcia</taxon>
        <taxon>Myxococcales</taxon>
        <taxon>Cystobacterineae</taxon>
        <taxon>Myxococcaceae</taxon>
        <taxon>Corallococcus</taxon>
    </lineage>
</organism>